<keyword evidence="2" id="KW-0472">Membrane</keyword>
<gene>
    <name evidence="3" type="ORF">UFOPK3720_00334</name>
</gene>
<feature type="transmembrane region" description="Helical" evidence="2">
    <location>
        <begin position="208"/>
        <end position="228"/>
    </location>
</feature>
<feature type="transmembrane region" description="Helical" evidence="2">
    <location>
        <begin position="181"/>
        <end position="202"/>
    </location>
</feature>
<organism evidence="3">
    <name type="scientific">freshwater metagenome</name>
    <dbReference type="NCBI Taxonomy" id="449393"/>
    <lineage>
        <taxon>unclassified sequences</taxon>
        <taxon>metagenomes</taxon>
        <taxon>ecological metagenomes</taxon>
    </lineage>
</organism>
<proteinExistence type="predicted"/>
<accession>A0A6J7HVZ7</accession>
<protein>
    <submittedName>
        <fullName evidence="3">Unannotated protein</fullName>
    </submittedName>
</protein>
<keyword evidence="2" id="KW-1133">Transmembrane helix</keyword>
<dbReference type="EMBL" id="CAFBNB010000039">
    <property type="protein sequence ID" value="CAB4923176.1"/>
    <property type="molecule type" value="Genomic_DNA"/>
</dbReference>
<sequence>MAESLSPVEVAHEAHRHSSHGSGHETASGHQRILQIFEAALLAGVTILAAWSGFAAASYGTDSRVAFAASARADTDGDEQALEADSIENFDEAAFNAWLVTDLLGDRSRADVARERFSPALDQAFDAWIQLDPETNASAPATPFVMDEYERPLLRSAETLRLEADRLNEEGIMLGALGDQYIRLTVFLAGILFLIGIGSTFTVVPVRYTLIGVGLVLLSIALIILFALPQPSFDFSASTDLPS</sequence>
<dbReference type="AlphaFoldDB" id="A0A6J7HVZ7"/>
<evidence type="ECO:0000256" key="1">
    <source>
        <dbReference type="SAM" id="MobiDB-lite"/>
    </source>
</evidence>
<evidence type="ECO:0000313" key="3">
    <source>
        <dbReference type="EMBL" id="CAB4923176.1"/>
    </source>
</evidence>
<evidence type="ECO:0000256" key="2">
    <source>
        <dbReference type="SAM" id="Phobius"/>
    </source>
</evidence>
<name>A0A6J7HVZ7_9ZZZZ</name>
<feature type="region of interest" description="Disordered" evidence="1">
    <location>
        <begin position="1"/>
        <end position="27"/>
    </location>
</feature>
<reference evidence="3" key="1">
    <citation type="submission" date="2020-05" db="EMBL/GenBank/DDBJ databases">
        <authorList>
            <person name="Chiriac C."/>
            <person name="Salcher M."/>
            <person name="Ghai R."/>
            <person name="Kavagutti S V."/>
        </authorList>
    </citation>
    <scope>NUCLEOTIDE SEQUENCE</scope>
</reference>
<keyword evidence="2" id="KW-0812">Transmembrane</keyword>